<dbReference type="Gene3D" id="3.50.50.60">
    <property type="entry name" value="FAD/NAD(P)-binding domain"/>
    <property type="match status" value="2"/>
</dbReference>
<dbReference type="InterPro" id="IPR036188">
    <property type="entry name" value="FAD/NAD-bd_sf"/>
</dbReference>
<dbReference type="Proteomes" id="UP000663845">
    <property type="component" value="Unassembled WGS sequence"/>
</dbReference>
<dbReference type="SUPFAM" id="SSF51905">
    <property type="entry name" value="FAD/NAD(P)-binding domain"/>
    <property type="match status" value="1"/>
</dbReference>
<dbReference type="EMBL" id="CAJNOG010000034">
    <property type="protein sequence ID" value="CAF0808789.1"/>
    <property type="molecule type" value="Genomic_DNA"/>
</dbReference>
<evidence type="ECO:0000313" key="2">
    <source>
        <dbReference type="EMBL" id="CAF0808789.1"/>
    </source>
</evidence>
<gene>
    <name evidence="2" type="ORF">JYZ213_LOCUS5662</name>
</gene>
<reference evidence="2" key="1">
    <citation type="submission" date="2021-02" db="EMBL/GenBank/DDBJ databases">
        <authorList>
            <person name="Nowell W R."/>
        </authorList>
    </citation>
    <scope>NUCLEOTIDE SEQUENCE</scope>
</reference>
<evidence type="ECO:0000259" key="1">
    <source>
        <dbReference type="Pfam" id="PF23150"/>
    </source>
</evidence>
<feature type="domain" description="CFAP61 dimerisation" evidence="1">
    <location>
        <begin position="492"/>
        <end position="608"/>
    </location>
</feature>
<sequence length="692" mass="80089">MTKLFLKEILRKINKTCIYYPIFPRYADDEMLKHHSPTYAIHYLVPVRPRRLIQYNLEELKMNAPTDCVLGKLPSLTHSPFSLTMTSIKLLSETKITINARIVIVGASTVGLAVLESLIMCPYLRFNNLTLISPHGMPGEFPPSHTRDLFLPSNLEYDTEELSRLSLRSYVNIICAKLVSLNRPMKLAILDDETVIPYDHLLLCTGNQYHVTAPMKTVVQNPLNKQIVPAKADRILFEPAPPNVLTINDEFDAAMVLKWLRMNQHTERNKISKDLYYLHIYIHIIDSILIYGSTLESYCCINALIANGIPSNSIKLITPPGSQQVNVFNDPTVLRTVQDELRELNIEIHEEYLMDEWRSQEIDDMDQPIDHVVFHFHDKKQDKHKDLSLKCTTLLCFVNKQVNYNAFVAINQSSLVFDGRLVVDEHNRTNDPLIYAGGSLTKFKRGYYRDDWSHTCFNSKQVGTMLANELFTQYDPIFTPPKTPSGKHPLIPLYNKSKRVSAVLPGNLHYLQISQAGPTVDYEKAKKIENYGTDLITNHNNNYFRLHLDSTGIVRTIVCLHHNKIDVTNLSQLYGLHERLLNNLRQRYNEHLITDLFTYFQENWTAVLYHDRFNDVRNEVREILKKTLMNDEKSIVSTLDSAIDNDIAFGEDQRKALLRRFRAEGYKGEIEEIMLRYINYNQYHLPMYARPT</sequence>
<dbReference type="InterPro" id="IPR038884">
    <property type="entry name" value="CFAP61"/>
</dbReference>
<name>A0A813TIP4_9BILA</name>
<dbReference type="Pfam" id="PF23150">
    <property type="entry name" value="CFAP61_dimer"/>
    <property type="match status" value="1"/>
</dbReference>
<evidence type="ECO:0000313" key="3">
    <source>
        <dbReference type="Proteomes" id="UP000663845"/>
    </source>
</evidence>
<protein>
    <recommendedName>
        <fullName evidence="1">CFAP61 dimerisation domain-containing protein</fullName>
    </recommendedName>
</protein>
<dbReference type="PANTHER" id="PTHR21178:SF8">
    <property type="entry name" value="CILIA- AND FLAGELLA-ASSOCIATED PROTEIN 61"/>
    <property type="match status" value="1"/>
</dbReference>
<proteinExistence type="predicted"/>
<dbReference type="InterPro" id="IPR056299">
    <property type="entry name" value="CFAP61_dimer"/>
</dbReference>
<comment type="caution">
    <text evidence="2">The sequence shown here is derived from an EMBL/GenBank/DDBJ whole genome shotgun (WGS) entry which is preliminary data.</text>
</comment>
<dbReference type="PANTHER" id="PTHR21178">
    <property type="entry name" value="CILIA- AND FLAGELLA-ASSOCIATED PROTEIN 61"/>
    <property type="match status" value="1"/>
</dbReference>
<dbReference type="AlphaFoldDB" id="A0A813TIP4"/>
<organism evidence="2 3">
    <name type="scientific">Adineta steineri</name>
    <dbReference type="NCBI Taxonomy" id="433720"/>
    <lineage>
        <taxon>Eukaryota</taxon>
        <taxon>Metazoa</taxon>
        <taxon>Spiralia</taxon>
        <taxon>Gnathifera</taxon>
        <taxon>Rotifera</taxon>
        <taxon>Eurotatoria</taxon>
        <taxon>Bdelloidea</taxon>
        <taxon>Adinetida</taxon>
        <taxon>Adinetidae</taxon>
        <taxon>Adineta</taxon>
    </lineage>
</organism>
<accession>A0A813TIP4</accession>